<dbReference type="InterPro" id="IPR013762">
    <property type="entry name" value="Integrase-like_cat_sf"/>
</dbReference>
<evidence type="ECO:0000313" key="4">
    <source>
        <dbReference type="Proteomes" id="UP000683428"/>
    </source>
</evidence>
<dbReference type="Gene3D" id="1.10.443.10">
    <property type="entry name" value="Intergrase catalytic core"/>
    <property type="match status" value="1"/>
</dbReference>
<dbReference type="PROSITE" id="PS51898">
    <property type="entry name" value="TYR_RECOMBINASE"/>
    <property type="match status" value="1"/>
</dbReference>
<dbReference type="SUPFAM" id="SSF56349">
    <property type="entry name" value="DNA breaking-rejoining enzymes"/>
    <property type="match status" value="1"/>
</dbReference>
<evidence type="ECO:0000256" key="1">
    <source>
        <dbReference type="ARBA" id="ARBA00023172"/>
    </source>
</evidence>
<gene>
    <name evidence="3" type="ORF">Azoinq_14130</name>
</gene>
<proteinExistence type="predicted"/>
<dbReference type="InterPro" id="IPR002104">
    <property type="entry name" value="Integrase_catalytic"/>
</dbReference>
<dbReference type="GO" id="GO:0015074">
    <property type="term" value="P:DNA integration"/>
    <property type="evidence" value="ECO:0007669"/>
    <property type="project" value="InterPro"/>
</dbReference>
<keyword evidence="4" id="KW-1185">Reference proteome</keyword>
<dbReference type="GO" id="GO:0006310">
    <property type="term" value="P:DNA recombination"/>
    <property type="evidence" value="ECO:0007669"/>
    <property type="project" value="UniProtKB-KW"/>
</dbReference>
<dbReference type="EMBL" id="CP064782">
    <property type="protein sequence ID" value="QWT50578.1"/>
    <property type="molecule type" value="Genomic_DNA"/>
</dbReference>
<dbReference type="AlphaFoldDB" id="A0A975SQ97"/>
<sequence length="372" mass="42518">MYQTSDLASSSKRKVLGHVEALYQFSETLHGPGMLDDALFHVDIEKLGELLEAYFVSIRNLPNINETAQLKWQAVYRFVSDIIIRLSKSNLPISQLQQIKGRLDHLGTLYSQLRIGKKRTQDILRALPYTVVEALYELLDPAGPRNPFRDATSRWRAFLVFVLLLHQGLRRGELLILSSDAIKHGFDSKLGRDRYWLSVIENPYEEEDQRYSTPSIKTVNSVRQIPVSELTARIVQDYVENYRGKPAHSFLMNSQRGSPLSAESVTKLFQKITASLPASILKDLKDRTGKCSISAHDLRHTCAVVRLNQLLHHGDSMDVALQKMRTFFGWARSSDMPRKYARAVFEDRLASVWNNVFDDRVAILRAIPGHRE</sequence>
<evidence type="ECO:0000313" key="3">
    <source>
        <dbReference type="EMBL" id="QWT50578.1"/>
    </source>
</evidence>
<protein>
    <submittedName>
        <fullName evidence="3">Site-specific integrase</fullName>
    </submittedName>
</protein>
<organism evidence="3 4">
    <name type="scientific">Azospira inquinata</name>
    <dbReference type="NCBI Taxonomy" id="2785627"/>
    <lineage>
        <taxon>Bacteria</taxon>
        <taxon>Pseudomonadati</taxon>
        <taxon>Pseudomonadota</taxon>
        <taxon>Betaproteobacteria</taxon>
        <taxon>Rhodocyclales</taxon>
        <taxon>Rhodocyclaceae</taxon>
        <taxon>Azospira</taxon>
    </lineage>
</organism>
<reference evidence="3" key="1">
    <citation type="submission" date="2020-11" db="EMBL/GenBank/DDBJ databases">
        <title>Azospira inquinata sp. nov.</title>
        <authorList>
            <person name="Moe W.M."/>
            <person name="Mikes M.C."/>
        </authorList>
    </citation>
    <scope>NUCLEOTIDE SEQUENCE</scope>
    <source>
        <strain evidence="3">Azo-3</strain>
    </source>
</reference>
<dbReference type="Pfam" id="PF00589">
    <property type="entry name" value="Phage_integrase"/>
    <property type="match status" value="1"/>
</dbReference>
<dbReference type="InterPro" id="IPR011010">
    <property type="entry name" value="DNA_brk_join_enz"/>
</dbReference>
<accession>A0A975SQ97</accession>
<dbReference type="CDD" id="cd00397">
    <property type="entry name" value="DNA_BRE_C"/>
    <property type="match status" value="1"/>
</dbReference>
<dbReference type="Proteomes" id="UP000683428">
    <property type="component" value="Chromosome"/>
</dbReference>
<dbReference type="GO" id="GO:0003677">
    <property type="term" value="F:DNA binding"/>
    <property type="evidence" value="ECO:0007669"/>
    <property type="project" value="InterPro"/>
</dbReference>
<name>A0A975SQ97_9RHOO</name>
<keyword evidence="1" id="KW-0233">DNA recombination</keyword>
<dbReference type="KEGG" id="aiq:Azoinq_14130"/>
<evidence type="ECO:0000259" key="2">
    <source>
        <dbReference type="PROSITE" id="PS51898"/>
    </source>
</evidence>
<feature type="domain" description="Tyr recombinase" evidence="2">
    <location>
        <begin position="122"/>
        <end position="354"/>
    </location>
</feature>